<gene>
    <name evidence="3" type="ORF">PBRASI_LOCUS7267</name>
</gene>
<sequence>MDFLTAVQLTPKDAEISSILSECGSTDHGEELLAEDTDMALQISDFPIQISRFIENQDDNGLEYIAYEEFNGVEVISKGESGCVSKAIWKKKNDEVFVVALKKIYSYDNGGGAVTGVLKELEAYKYTMAAGNTPVPPILKYHGLSQDPATSDPLIVQEYANYGNLWTYLQRHFDQLTWSAKIKRLQRITECLKAIHELGLVHGNLHSGNILVHKDNTYIADLGASKDDGVIYGVLPYVAPEIFMSGTYSMAADLYCFGIIMWEMATGERPIADRAHDIELAYDICNGLRPALPDHVPACYADLMMQCWDSDPKNRPIAASAYNTLGSWIADGKYIEELNAAEGRKSTIRKEQKTIHPEAIYVSKSLNSLIELTCQKYNLDQESQLNEVEAEERADEHEYNSDHELQINIEDEEHAGEHK</sequence>
<feature type="compositionally biased region" description="Acidic residues" evidence="1">
    <location>
        <begin position="409"/>
        <end position="419"/>
    </location>
</feature>
<dbReference type="GO" id="GO:0004674">
    <property type="term" value="F:protein serine/threonine kinase activity"/>
    <property type="evidence" value="ECO:0007669"/>
    <property type="project" value="TreeGrafter"/>
</dbReference>
<evidence type="ECO:0000313" key="4">
    <source>
        <dbReference type="Proteomes" id="UP000789739"/>
    </source>
</evidence>
<feature type="compositionally biased region" description="Basic and acidic residues" evidence="1">
    <location>
        <begin position="394"/>
        <end position="405"/>
    </location>
</feature>
<dbReference type="GO" id="GO:0005524">
    <property type="term" value="F:ATP binding"/>
    <property type="evidence" value="ECO:0007669"/>
    <property type="project" value="InterPro"/>
</dbReference>
<dbReference type="PROSITE" id="PS50011">
    <property type="entry name" value="PROTEIN_KINASE_DOM"/>
    <property type="match status" value="1"/>
</dbReference>
<evidence type="ECO:0000259" key="2">
    <source>
        <dbReference type="PROSITE" id="PS50011"/>
    </source>
</evidence>
<name>A0A9N9CAY8_9GLOM</name>
<dbReference type="InterPro" id="IPR001245">
    <property type="entry name" value="Ser-Thr/Tyr_kinase_cat_dom"/>
</dbReference>
<dbReference type="EMBL" id="CAJVPI010001088">
    <property type="protein sequence ID" value="CAG8593793.1"/>
    <property type="molecule type" value="Genomic_DNA"/>
</dbReference>
<dbReference type="PANTHER" id="PTHR44329:SF214">
    <property type="entry name" value="PROTEIN KINASE DOMAIN-CONTAINING PROTEIN"/>
    <property type="match status" value="1"/>
</dbReference>
<dbReference type="InterPro" id="IPR051681">
    <property type="entry name" value="Ser/Thr_Kinases-Pseudokinases"/>
</dbReference>
<dbReference type="SUPFAM" id="SSF56112">
    <property type="entry name" value="Protein kinase-like (PK-like)"/>
    <property type="match status" value="1"/>
</dbReference>
<dbReference type="Proteomes" id="UP000789739">
    <property type="component" value="Unassembled WGS sequence"/>
</dbReference>
<protein>
    <submittedName>
        <fullName evidence="3">6906_t:CDS:1</fullName>
    </submittedName>
</protein>
<organism evidence="3 4">
    <name type="scientific">Paraglomus brasilianum</name>
    <dbReference type="NCBI Taxonomy" id="144538"/>
    <lineage>
        <taxon>Eukaryota</taxon>
        <taxon>Fungi</taxon>
        <taxon>Fungi incertae sedis</taxon>
        <taxon>Mucoromycota</taxon>
        <taxon>Glomeromycotina</taxon>
        <taxon>Glomeromycetes</taxon>
        <taxon>Paraglomerales</taxon>
        <taxon>Paraglomeraceae</taxon>
        <taxon>Paraglomus</taxon>
    </lineage>
</organism>
<dbReference type="Gene3D" id="1.10.510.10">
    <property type="entry name" value="Transferase(Phosphotransferase) domain 1"/>
    <property type="match status" value="1"/>
</dbReference>
<keyword evidence="4" id="KW-1185">Reference proteome</keyword>
<dbReference type="Pfam" id="PF07714">
    <property type="entry name" value="PK_Tyr_Ser-Thr"/>
    <property type="match status" value="1"/>
</dbReference>
<dbReference type="PANTHER" id="PTHR44329">
    <property type="entry name" value="SERINE/THREONINE-PROTEIN KINASE TNNI3K-RELATED"/>
    <property type="match status" value="1"/>
</dbReference>
<feature type="domain" description="Protein kinase" evidence="2">
    <location>
        <begin position="70"/>
        <end position="329"/>
    </location>
</feature>
<evidence type="ECO:0000313" key="3">
    <source>
        <dbReference type="EMBL" id="CAG8593793.1"/>
    </source>
</evidence>
<proteinExistence type="predicted"/>
<dbReference type="InterPro" id="IPR011009">
    <property type="entry name" value="Kinase-like_dom_sf"/>
</dbReference>
<dbReference type="AlphaFoldDB" id="A0A9N9CAY8"/>
<evidence type="ECO:0000256" key="1">
    <source>
        <dbReference type="SAM" id="MobiDB-lite"/>
    </source>
</evidence>
<accession>A0A9N9CAY8</accession>
<comment type="caution">
    <text evidence="3">The sequence shown here is derived from an EMBL/GenBank/DDBJ whole genome shotgun (WGS) entry which is preliminary data.</text>
</comment>
<reference evidence="3" key="1">
    <citation type="submission" date="2021-06" db="EMBL/GenBank/DDBJ databases">
        <authorList>
            <person name="Kallberg Y."/>
            <person name="Tangrot J."/>
            <person name="Rosling A."/>
        </authorList>
    </citation>
    <scope>NUCLEOTIDE SEQUENCE</scope>
    <source>
        <strain evidence="3">BR232B</strain>
    </source>
</reference>
<feature type="region of interest" description="Disordered" evidence="1">
    <location>
        <begin position="386"/>
        <end position="419"/>
    </location>
</feature>
<dbReference type="OrthoDB" id="544350at2759"/>
<dbReference type="InterPro" id="IPR000719">
    <property type="entry name" value="Prot_kinase_dom"/>
</dbReference>